<proteinExistence type="inferred from homology"/>
<dbReference type="GO" id="GO:0009062">
    <property type="term" value="P:fatty acid catabolic process"/>
    <property type="evidence" value="ECO:0007669"/>
    <property type="project" value="TreeGrafter"/>
</dbReference>
<keyword evidence="5" id="KW-1185">Reference proteome</keyword>
<dbReference type="InterPro" id="IPR031315">
    <property type="entry name" value="LNS2/PITP"/>
</dbReference>
<dbReference type="SMART" id="SM00775">
    <property type="entry name" value="LNS2"/>
    <property type="match status" value="1"/>
</dbReference>
<dbReference type="GO" id="GO:0019432">
    <property type="term" value="P:triglyceride biosynthetic process"/>
    <property type="evidence" value="ECO:0007669"/>
    <property type="project" value="TreeGrafter"/>
</dbReference>
<evidence type="ECO:0000256" key="2">
    <source>
        <dbReference type="ARBA" id="ARBA00005476"/>
    </source>
</evidence>
<dbReference type="Proteomes" id="UP000614601">
    <property type="component" value="Unassembled WGS sequence"/>
</dbReference>
<comment type="catalytic activity">
    <reaction evidence="1">
        <text>a 1,2-diacyl-sn-glycero-3-phosphate + H2O = a 1,2-diacyl-sn-glycerol + phosphate</text>
        <dbReference type="Rhea" id="RHEA:27429"/>
        <dbReference type="ChEBI" id="CHEBI:15377"/>
        <dbReference type="ChEBI" id="CHEBI:17815"/>
        <dbReference type="ChEBI" id="CHEBI:43474"/>
        <dbReference type="ChEBI" id="CHEBI:58608"/>
        <dbReference type="EC" id="3.1.3.4"/>
    </reaction>
    <physiologicalReaction direction="left-to-right" evidence="1">
        <dbReference type="Rhea" id="RHEA:27430"/>
    </physiologicalReaction>
</comment>
<evidence type="ECO:0000313" key="5">
    <source>
        <dbReference type="Proteomes" id="UP000614601"/>
    </source>
</evidence>
<dbReference type="InterPro" id="IPR007651">
    <property type="entry name" value="Lipin_N"/>
</dbReference>
<dbReference type="InterPro" id="IPR036412">
    <property type="entry name" value="HAD-like_sf"/>
</dbReference>
<comment type="similarity">
    <text evidence="2">Belongs to the lipin family.</text>
</comment>
<dbReference type="GO" id="GO:0003713">
    <property type="term" value="F:transcription coactivator activity"/>
    <property type="evidence" value="ECO:0007669"/>
    <property type="project" value="TreeGrafter"/>
</dbReference>
<dbReference type="OrthoDB" id="4567at2759"/>
<name>A0A811LN62_9BILA</name>
<organism evidence="4 5">
    <name type="scientific">Bursaphelenchus okinawaensis</name>
    <dbReference type="NCBI Taxonomy" id="465554"/>
    <lineage>
        <taxon>Eukaryota</taxon>
        <taxon>Metazoa</taxon>
        <taxon>Ecdysozoa</taxon>
        <taxon>Nematoda</taxon>
        <taxon>Chromadorea</taxon>
        <taxon>Rhabditida</taxon>
        <taxon>Tylenchina</taxon>
        <taxon>Tylenchomorpha</taxon>
        <taxon>Aphelenchoidea</taxon>
        <taxon>Aphelenchoididae</taxon>
        <taxon>Bursaphelenchus</taxon>
    </lineage>
</organism>
<dbReference type="PANTHER" id="PTHR12181:SF12">
    <property type="entry name" value="PHOSPHATIDATE PHOSPHATASE"/>
    <property type="match status" value="1"/>
</dbReference>
<evidence type="ECO:0000259" key="3">
    <source>
        <dbReference type="SMART" id="SM00775"/>
    </source>
</evidence>
<dbReference type="Pfam" id="PF04571">
    <property type="entry name" value="Lipin_N"/>
    <property type="match status" value="1"/>
</dbReference>
<feature type="domain" description="LNS2/PITP" evidence="3">
    <location>
        <begin position="212"/>
        <end position="367"/>
    </location>
</feature>
<dbReference type="EMBL" id="CAJFCW020000006">
    <property type="protein sequence ID" value="CAG9125948.1"/>
    <property type="molecule type" value="Genomic_DNA"/>
</dbReference>
<evidence type="ECO:0000256" key="1">
    <source>
        <dbReference type="ARBA" id="ARBA00001180"/>
    </source>
</evidence>
<dbReference type="PANTHER" id="PTHR12181">
    <property type="entry name" value="LIPIN"/>
    <property type="match status" value="1"/>
</dbReference>
<dbReference type="GO" id="GO:0032869">
    <property type="term" value="P:cellular response to insulin stimulus"/>
    <property type="evidence" value="ECO:0007669"/>
    <property type="project" value="TreeGrafter"/>
</dbReference>
<dbReference type="InterPro" id="IPR026058">
    <property type="entry name" value="LIPIN"/>
</dbReference>
<dbReference type="EMBL" id="CAJFDH010000006">
    <property type="protein sequence ID" value="CAD5229175.1"/>
    <property type="molecule type" value="Genomic_DNA"/>
</dbReference>
<accession>A0A811LN62</accession>
<dbReference type="InterPro" id="IPR013209">
    <property type="entry name" value="LNS2"/>
</dbReference>
<reference evidence="4" key="1">
    <citation type="submission" date="2020-09" db="EMBL/GenBank/DDBJ databases">
        <authorList>
            <person name="Kikuchi T."/>
        </authorList>
    </citation>
    <scope>NUCLEOTIDE SEQUENCE</scope>
    <source>
        <strain evidence="4">SH1</strain>
    </source>
</reference>
<dbReference type="GO" id="GO:0008195">
    <property type="term" value="F:phosphatidate phosphatase activity"/>
    <property type="evidence" value="ECO:0007669"/>
    <property type="project" value="UniProtKB-EC"/>
</dbReference>
<dbReference type="GO" id="GO:0005634">
    <property type="term" value="C:nucleus"/>
    <property type="evidence" value="ECO:0007669"/>
    <property type="project" value="TreeGrafter"/>
</dbReference>
<gene>
    <name evidence="4" type="ORF">BOKJ2_LOCUS13234</name>
</gene>
<evidence type="ECO:0000313" key="4">
    <source>
        <dbReference type="EMBL" id="CAD5229175.1"/>
    </source>
</evidence>
<comment type="caution">
    <text evidence="4">The sequence shown here is derived from an EMBL/GenBank/DDBJ whole genome shotgun (WGS) entry which is preliminary data.</text>
</comment>
<dbReference type="SUPFAM" id="SSF56784">
    <property type="entry name" value="HAD-like"/>
    <property type="match status" value="1"/>
</dbReference>
<protein>
    <recommendedName>
        <fullName evidence="3">LNS2/PITP domain-containing protein</fullName>
    </recommendedName>
</protein>
<dbReference type="GO" id="GO:0045944">
    <property type="term" value="P:positive regulation of transcription by RNA polymerase II"/>
    <property type="evidence" value="ECO:0007669"/>
    <property type="project" value="TreeGrafter"/>
</dbReference>
<sequence>MDYMQRWFSNIKYVYNSMNPAVLSGAIDVIVIEQPDNTLKCSPFYVRFGKIGVFNSSEKYVDIRINDKDVDIRMKLGENGLAYFHDSRSHINHIYHDQLKQEDDHVASAVRKTFKLEQKLLSGMDENTDVSLKRCPSLAESTSTSGFSSAGSEDELYEPDPVLRSFRISSDKLRQLGLKYGQNDAKFSITTRLQGTTASNCHIYLYKWTDKIVISDIDGTITRSDVLGHIIPAIGGQWAHTGVTELYSAIRDNGYKIIYLSSRAIGQSSQTKAYLQSVIQGSKTLPAGPVLISCTSLFMAFKKEVIERNPQEFKIACLTDVKSLFPVEDPFFAGFGNRDTDIQSYRAVDIPKHRIIIINPTGLIKTALETGYHSSYINMVKDTVDYMFPPLPQPHCTNAEELELNSKFVKPHTFSNLTHWRKPNDLTIEDRELERYERERLRRQKENLAKQPKKRRFFGA</sequence>
<dbReference type="Pfam" id="PF08235">
    <property type="entry name" value="LNS2"/>
    <property type="match status" value="1"/>
</dbReference>
<dbReference type="Proteomes" id="UP000783686">
    <property type="component" value="Unassembled WGS sequence"/>
</dbReference>
<dbReference type="AlphaFoldDB" id="A0A811LN62"/>